<accession>A0A915IRL2</accession>
<organism evidence="2 3">
    <name type="scientific">Romanomermis culicivorax</name>
    <name type="common">Nematode worm</name>
    <dbReference type="NCBI Taxonomy" id="13658"/>
    <lineage>
        <taxon>Eukaryota</taxon>
        <taxon>Metazoa</taxon>
        <taxon>Ecdysozoa</taxon>
        <taxon>Nematoda</taxon>
        <taxon>Enoplea</taxon>
        <taxon>Dorylaimia</taxon>
        <taxon>Mermithida</taxon>
        <taxon>Mermithoidea</taxon>
        <taxon>Mermithidae</taxon>
        <taxon>Romanomermis</taxon>
    </lineage>
</organism>
<name>A0A915IRL2_ROMCU</name>
<feature type="region of interest" description="Disordered" evidence="1">
    <location>
        <begin position="33"/>
        <end position="57"/>
    </location>
</feature>
<proteinExistence type="predicted"/>
<dbReference type="AlphaFoldDB" id="A0A915IRL2"/>
<evidence type="ECO:0000313" key="2">
    <source>
        <dbReference type="Proteomes" id="UP000887565"/>
    </source>
</evidence>
<dbReference type="Proteomes" id="UP000887565">
    <property type="component" value="Unplaced"/>
</dbReference>
<keyword evidence="2" id="KW-1185">Reference proteome</keyword>
<sequence>MHRSFDGFNFILPYKIIHIEVGQPALSTKCNSRPHGMAGHTERFDANSANSRRIGDNSDDRSVEFHLFRMKNHRDIDRPYLNIGDIILDGYYKGPVILHRKVPRGAACPIHTKKRRRPVPPGNFNCYWDFWELGFSIMGISMNATFRKISTKSTKDKKIRNP</sequence>
<dbReference type="WBParaSite" id="nRc.2.0.1.t16446-RA">
    <property type="protein sequence ID" value="nRc.2.0.1.t16446-RA"/>
    <property type="gene ID" value="nRc.2.0.1.g16446"/>
</dbReference>
<reference evidence="3" key="1">
    <citation type="submission" date="2022-11" db="UniProtKB">
        <authorList>
            <consortium name="WormBaseParasite"/>
        </authorList>
    </citation>
    <scope>IDENTIFICATION</scope>
</reference>
<evidence type="ECO:0000313" key="3">
    <source>
        <dbReference type="WBParaSite" id="nRc.2.0.1.t16446-RA"/>
    </source>
</evidence>
<protein>
    <submittedName>
        <fullName evidence="3">Uncharacterized protein</fullName>
    </submittedName>
</protein>
<evidence type="ECO:0000256" key="1">
    <source>
        <dbReference type="SAM" id="MobiDB-lite"/>
    </source>
</evidence>